<dbReference type="EMBL" id="QLIX01000007">
    <property type="protein sequence ID" value="RAI58724.1"/>
    <property type="molecule type" value="Genomic_DNA"/>
</dbReference>
<evidence type="ECO:0000313" key="3">
    <source>
        <dbReference type="Proteomes" id="UP000249065"/>
    </source>
</evidence>
<feature type="region of interest" description="Disordered" evidence="1">
    <location>
        <begin position="1"/>
        <end position="62"/>
    </location>
</feature>
<name>A0A327M8V8_9PROT</name>
<evidence type="ECO:0000256" key="1">
    <source>
        <dbReference type="SAM" id="MobiDB-lite"/>
    </source>
</evidence>
<reference evidence="3" key="1">
    <citation type="submission" date="2018-06" db="EMBL/GenBank/DDBJ databases">
        <authorList>
            <person name="Khan S.A."/>
        </authorList>
    </citation>
    <scope>NUCLEOTIDE SEQUENCE [LARGE SCALE GENOMIC DNA]</scope>
    <source>
        <strain evidence="3">DB-1506</strain>
    </source>
</reference>
<dbReference type="Proteomes" id="UP000249065">
    <property type="component" value="Unassembled WGS sequence"/>
</dbReference>
<proteinExistence type="predicted"/>
<dbReference type="OrthoDB" id="9959892at2"/>
<evidence type="ECO:0000313" key="2">
    <source>
        <dbReference type="EMBL" id="RAI58724.1"/>
    </source>
</evidence>
<dbReference type="RefSeq" id="WP_111469931.1">
    <property type="nucleotide sequence ID" value="NZ_QLIX01000007.1"/>
</dbReference>
<dbReference type="AlphaFoldDB" id="A0A327M8V8"/>
<gene>
    <name evidence="2" type="ORF">DOO78_11600</name>
</gene>
<keyword evidence="3" id="KW-1185">Reference proteome</keyword>
<protein>
    <submittedName>
        <fullName evidence="2">Uncharacterized protein</fullName>
    </submittedName>
</protein>
<comment type="caution">
    <text evidence="2">The sequence shown here is derived from an EMBL/GenBank/DDBJ whole genome shotgun (WGS) entry which is preliminary data.</text>
</comment>
<organism evidence="2 3">
    <name type="scientific">Roseicella frigidaeris</name>
    <dbReference type="NCBI Taxonomy" id="2230885"/>
    <lineage>
        <taxon>Bacteria</taxon>
        <taxon>Pseudomonadati</taxon>
        <taxon>Pseudomonadota</taxon>
        <taxon>Alphaproteobacteria</taxon>
        <taxon>Acetobacterales</taxon>
        <taxon>Roseomonadaceae</taxon>
        <taxon>Roseicella</taxon>
    </lineage>
</organism>
<feature type="compositionally biased region" description="Basic and acidic residues" evidence="1">
    <location>
        <begin position="14"/>
        <end position="62"/>
    </location>
</feature>
<accession>A0A327M8V8</accession>
<sequence>MAIGDPNPGSSKKGGIDTRSSDARGKQADEVKPHAERAAEKPAEPAPRGDETKGAFKDQVGH</sequence>